<dbReference type="PANTHER" id="PTHR34615">
    <property type="entry name" value="PX DOMAIN-CONTAINING PROTEIN"/>
    <property type="match status" value="1"/>
</dbReference>
<sequence length="280" mass="31474">MNSAECKAEFRVEKHDLPRLVAALQLPPVFKCEKRSICDDMEGLCILLQRVAYPCRLSDLIPRFGRPVSVLSLISNDVIDYNIIYDVHGHRITQWNPDLLNPGALQRYAEAISGKGGPLDNCFGFVDGTVRPISRPNERQRIVCNSHKRVHALKFQSLSLPNGLIGNLFGPVAAQAMCIYGDLAYPLRVHLQTPFRRVPLTPLMQDYNEAMSALRISVEWLFGDVINSFKFLDYKKNLKIGLSSVGKMYVVCALLRNAITCLYGNNTSDYFGIEPPSLEQ</sequence>
<dbReference type="EMBL" id="CALNXK010000026">
    <property type="protein sequence ID" value="CAH3113576.1"/>
    <property type="molecule type" value="Genomic_DNA"/>
</dbReference>
<feature type="domain" description="DDE Tnp4" evidence="3">
    <location>
        <begin position="177"/>
        <end position="257"/>
    </location>
</feature>
<evidence type="ECO:0000256" key="2">
    <source>
        <dbReference type="ARBA" id="ARBA00022723"/>
    </source>
</evidence>
<evidence type="ECO:0000256" key="1">
    <source>
        <dbReference type="ARBA" id="ARBA00001968"/>
    </source>
</evidence>
<dbReference type="Proteomes" id="UP001159405">
    <property type="component" value="Unassembled WGS sequence"/>
</dbReference>
<evidence type="ECO:0000313" key="5">
    <source>
        <dbReference type="Proteomes" id="UP001159405"/>
    </source>
</evidence>
<gene>
    <name evidence="4" type="ORF">PLOB_00022200</name>
</gene>
<dbReference type="Pfam" id="PF13359">
    <property type="entry name" value="DDE_Tnp_4"/>
    <property type="match status" value="1"/>
</dbReference>
<evidence type="ECO:0000259" key="3">
    <source>
        <dbReference type="Pfam" id="PF13359"/>
    </source>
</evidence>
<dbReference type="PANTHER" id="PTHR34615:SF1">
    <property type="entry name" value="PX DOMAIN-CONTAINING PROTEIN"/>
    <property type="match status" value="1"/>
</dbReference>
<keyword evidence="5" id="KW-1185">Reference proteome</keyword>
<comment type="caution">
    <text evidence="4">The sequence shown here is derived from an EMBL/GenBank/DDBJ whole genome shotgun (WGS) entry which is preliminary data.</text>
</comment>
<organism evidence="4 5">
    <name type="scientific">Porites lobata</name>
    <dbReference type="NCBI Taxonomy" id="104759"/>
    <lineage>
        <taxon>Eukaryota</taxon>
        <taxon>Metazoa</taxon>
        <taxon>Cnidaria</taxon>
        <taxon>Anthozoa</taxon>
        <taxon>Hexacorallia</taxon>
        <taxon>Scleractinia</taxon>
        <taxon>Fungiina</taxon>
        <taxon>Poritidae</taxon>
        <taxon>Porites</taxon>
    </lineage>
</organism>
<evidence type="ECO:0000313" key="4">
    <source>
        <dbReference type="EMBL" id="CAH3113576.1"/>
    </source>
</evidence>
<dbReference type="InterPro" id="IPR027806">
    <property type="entry name" value="HARBI1_dom"/>
</dbReference>
<name>A0ABN8NMP2_9CNID</name>
<keyword evidence="2" id="KW-0479">Metal-binding</keyword>
<proteinExistence type="predicted"/>
<reference evidence="4 5" key="1">
    <citation type="submission" date="2022-05" db="EMBL/GenBank/DDBJ databases">
        <authorList>
            <consortium name="Genoscope - CEA"/>
            <person name="William W."/>
        </authorList>
    </citation>
    <scope>NUCLEOTIDE SEQUENCE [LARGE SCALE GENOMIC DNA]</scope>
</reference>
<protein>
    <recommendedName>
        <fullName evidence="3">DDE Tnp4 domain-containing protein</fullName>
    </recommendedName>
</protein>
<accession>A0ABN8NMP2</accession>
<comment type="cofactor">
    <cofactor evidence="1">
        <name>a divalent metal cation</name>
        <dbReference type="ChEBI" id="CHEBI:60240"/>
    </cofactor>
</comment>